<sequence length="512" mass="57169">MGKTKQTNPKKGTSKGTRASQGLGPCIQNKDFVARLRAIKDRTVIFERGIQVDSFSDTSIPKMVKDHKWENFVKNPGVANLTVVKEFYASMVPRYFNNGGAVMVRGVQVLVSEDIINNLFGTDQIPQPQAPLGYTPYSGSSEQLAKLLRGNDDGRWGNDHPIKQSDLPKDMALMSLFTCASLKPVSHHSSIATKRAEILACFLVEGSKINIGRIIKAEIGAAGDVDIKGKSETPQKTIPFPCLIMKLCRQEGVAELPNDKMAVGDRTDINQRSWKDSASKTNGRKKQKRALEDTQGDEEQDPNFDLPEETVGREAEGPSDSSVSGQLKWIINALKTSKTVQDKMESTQIRIEQKIDNLALQQYEDRQDQEAEDEDIRADLASMRTQLGLQAYQRRKRRRRPPPPPPPPPPPSSNQLLLGWLYNSMDIKIAAQVTGYKTSHTLWGAIKDLFGVHSRSQEDYYRLQLQQTRKGAMKMDEYLNHEILYRVPCLGWKPSKQANDHLGGTAGCASHI</sequence>
<dbReference type="InterPro" id="IPR046796">
    <property type="entry name" value="Transposase_32_dom"/>
</dbReference>
<evidence type="ECO:0000259" key="2">
    <source>
        <dbReference type="Pfam" id="PF20167"/>
    </source>
</evidence>
<evidence type="ECO:0000256" key="1">
    <source>
        <dbReference type="SAM" id="MobiDB-lite"/>
    </source>
</evidence>
<reference evidence="3" key="2">
    <citation type="submission" date="2023-06" db="EMBL/GenBank/DDBJ databases">
        <authorList>
            <person name="Swenson N.G."/>
            <person name="Wegrzyn J.L."/>
            <person name="Mcevoy S.L."/>
        </authorList>
    </citation>
    <scope>NUCLEOTIDE SEQUENCE</scope>
    <source>
        <strain evidence="3">NS2018</strain>
        <tissue evidence="3">Leaf</tissue>
    </source>
</reference>
<accession>A0AA39VY14</accession>
<evidence type="ECO:0000313" key="4">
    <source>
        <dbReference type="Proteomes" id="UP001168877"/>
    </source>
</evidence>
<organism evidence="3 4">
    <name type="scientific">Acer saccharum</name>
    <name type="common">Sugar maple</name>
    <dbReference type="NCBI Taxonomy" id="4024"/>
    <lineage>
        <taxon>Eukaryota</taxon>
        <taxon>Viridiplantae</taxon>
        <taxon>Streptophyta</taxon>
        <taxon>Embryophyta</taxon>
        <taxon>Tracheophyta</taxon>
        <taxon>Spermatophyta</taxon>
        <taxon>Magnoliopsida</taxon>
        <taxon>eudicotyledons</taxon>
        <taxon>Gunneridae</taxon>
        <taxon>Pentapetalae</taxon>
        <taxon>rosids</taxon>
        <taxon>malvids</taxon>
        <taxon>Sapindales</taxon>
        <taxon>Sapindaceae</taxon>
        <taxon>Hippocastanoideae</taxon>
        <taxon>Acereae</taxon>
        <taxon>Acer</taxon>
    </lineage>
</organism>
<feature type="domain" description="Putative plant transposon protein" evidence="2">
    <location>
        <begin position="66"/>
        <end position="253"/>
    </location>
</feature>
<comment type="caution">
    <text evidence="3">The sequence shown here is derived from an EMBL/GenBank/DDBJ whole genome shotgun (WGS) entry which is preliminary data.</text>
</comment>
<feature type="compositionally biased region" description="Pro residues" evidence="1">
    <location>
        <begin position="402"/>
        <end position="412"/>
    </location>
</feature>
<name>A0AA39VY14_ACESA</name>
<feature type="region of interest" description="Disordered" evidence="1">
    <location>
        <begin position="387"/>
        <end position="415"/>
    </location>
</feature>
<dbReference type="AlphaFoldDB" id="A0AA39VY14"/>
<protein>
    <recommendedName>
        <fullName evidence="2">Putative plant transposon protein domain-containing protein</fullName>
    </recommendedName>
</protein>
<reference evidence="3" key="1">
    <citation type="journal article" date="2022" name="Plant J.">
        <title>Strategies of tolerance reflected in two North American maple genomes.</title>
        <authorList>
            <person name="McEvoy S.L."/>
            <person name="Sezen U.U."/>
            <person name="Trouern-Trend A."/>
            <person name="McMahon S.M."/>
            <person name="Schaberg P.G."/>
            <person name="Yang J."/>
            <person name="Wegrzyn J.L."/>
            <person name="Swenson N.G."/>
        </authorList>
    </citation>
    <scope>NUCLEOTIDE SEQUENCE</scope>
    <source>
        <strain evidence="3">NS2018</strain>
    </source>
</reference>
<dbReference type="EMBL" id="JAUESC010000004">
    <property type="protein sequence ID" value="KAK0595513.1"/>
    <property type="molecule type" value="Genomic_DNA"/>
</dbReference>
<evidence type="ECO:0000313" key="3">
    <source>
        <dbReference type="EMBL" id="KAK0595513.1"/>
    </source>
</evidence>
<proteinExistence type="predicted"/>
<dbReference type="Pfam" id="PF20167">
    <property type="entry name" value="Transposase_32"/>
    <property type="match status" value="1"/>
</dbReference>
<feature type="compositionally biased region" description="Basic and acidic residues" evidence="1">
    <location>
        <begin position="264"/>
        <end position="278"/>
    </location>
</feature>
<dbReference type="Proteomes" id="UP001168877">
    <property type="component" value="Unassembled WGS sequence"/>
</dbReference>
<keyword evidence="4" id="KW-1185">Reference proteome</keyword>
<feature type="compositionally biased region" description="Polar residues" evidence="1">
    <location>
        <begin position="1"/>
        <end position="20"/>
    </location>
</feature>
<feature type="region of interest" description="Disordered" evidence="1">
    <location>
        <begin position="264"/>
        <end position="324"/>
    </location>
</feature>
<dbReference type="SUPFAM" id="SSF101447">
    <property type="entry name" value="Formin homology 2 domain (FH2 domain)"/>
    <property type="match status" value="1"/>
</dbReference>
<gene>
    <name evidence="3" type="ORF">LWI29_007389</name>
</gene>
<feature type="region of interest" description="Disordered" evidence="1">
    <location>
        <begin position="1"/>
        <end position="23"/>
    </location>
</feature>
<feature type="compositionally biased region" description="Acidic residues" evidence="1">
    <location>
        <begin position="294"/>
        <end position="308"/>
    </location>
</feature>